<sequence>MAIQKIQTRIHPVILALRKNPAFTFAESTFFLDSSAMLCTPSE</sequence>
<keyword evidence="2" id="KW-1185">Reference proteome</keyword>
<name>T1DVX9_9HELI</name>
<evidence type="ECO:0000313" key="2">
    <source>
        <dbReference type="Proteomes" id="UP000018143"/>
    </source>
</evidence>
<proteinExistence type="predicted"/>
<reference evidence="1 2" key="1">
    <citation type="journal article" date="2013" name="Genome Announc.">
        <title>Draft Genome Sequence of Helicobacter fennelliae Strain MRY12-0050, Isolated from a Bacteremia Patient.</title>
        <authorList>
            <person name="Rimbara E."/>
            <person name="Matsui M."/>
            <person name="Mori S."/>
            <person name="Suzuki S."/>
            <person name="Suzuki M."/>
            <person name="Kim H."/>
            <person name="Sekizuka T."/>
            <person name="Kuroda M."/>
            <person name="Shibayama K."/>
        </authorList>
    </citation>
    <scope>NUCLEOTIDE SEQUENCE [LARGE SCALE GENOMIC DNA]</scope>
    <source>
        <strain evidence="1 2">MRY12-0050</strain>
    </source>
</reference>
<accession>T1DVX9</accession>
<comment type="caution">
    <text evidence="1">The sequence shown here is derived from an EMBL/GenBank/DDBJ whole genome shotgun (WGS) entry which is preliminary data.</text>
</comment>
<organism evidence="1 2">
    <name type="scientific">Helicobacter fennelliae MRY12-0050</name>
    <dbReference type="NCBI Taxonomy" id="1325130"/>
    <lineage>
        <taxon>Bacteria</taxon>
        <taxon>Pseudomonadati</taxon>
        <taxon>Campylobacterota</taxon>
        <taxon>Epsilonproteobacteria</taxon>
        <taxon>Campylobacterales</taxon>
        <taxon>Helicobacteraceae</taxon>
        <taxon>Helicobacter</taxon>
    </lineage>
</organism>
<dbReference type="AlphaFoldDB" id="T1DVX9"/>
<evidence type="ECO:0000313" key="1">
    <source>
        <dbReference type="EMBL" id="GAD19148.1"/>
    </source>
</evidence>
<protein>
    <submittedName>
        <fullName evidence="1">Uncharacterized protein</fullName>
    </submittedName>
</protein>
<dbReference type="Proteomes" id="UP000018143">
    <property type="component" value="Unassembled WGS sequence"/>
</dbReference>
<gene>
    <name evidence="1" type="ORF">HFN_0279</name>
</gene>
<dbReference type="EMBL" id="BASD01000018">
    <property type="protein sequence ID" value="GAD19148.1"/>
    <property type="molecule type" value="Genomic_DNA"/>
</dbReference>